<keyword evidence="7" id="KW-0472">Membrane</keyword>
<dbReference type="SMART" id="SM00075">
    <property type="entry name" value="HYDRO"/>
    <property type="match status" value="1"/>
</dbReference>
<dbReference type="Pfam" id="PF01185">
    <property type="entry name" value="Hydrophobin"/>
    <property type="match status" value="1"/>
</dbReference>
<feature type="compositionally biased region" description="Polar residues" evidence="6">
    <location>
        <begin position="12"/>
        <end position="25"/>
    </location>
</feature>
<keyword evidence="9" id="KW-1185">Reference proteome</keyword>
<dbReference type="Proteomes" id="UP000310158">
    <property type="component" value="Unassembled WGS sequence"/>
</dbReference>
<dbReference type="EMBL" id="SGPL01000344">
    <property type="protein sequence ID" value="THH13561.1"/>
    <property type="molecule type" value="Genomic_DNA"/>
</dbReference>
<protein>
    <recommendedName>
        <fullName evidence="10">Hydrophobin</fullName>
    </recommendedName>
</protein>
<evidence type="ECO:0000256" key="5">
    <source>
        <dbReference type="ARBA" id="ARBA00023157"/>
    </source>
</evidence>
<evidence type="ECO:0000256" key="7">
    <source>
        <dbReference type="SAM" id="Phobius"/>
    </source>
</evidence>
<proteinExistence type="inferred from homology"/>
<evidence type="ECO:0000256" key="2">
    <source>
        <dbReference type="ARBA" id="ARBA00010446"/>
    </source>
</evidence>
<dbReference type="CDD" id="cd23507">
    <property type="entry name" value="hydrophobin_I"/>
    <property type="match status" value="1"/>
</dbReference>
<evidence type="ECO:0000313" key="9">
    <source>
        <dbReference type="Proteomes" id="UP000310158"/>
    </source>
</evidence>
<keyword evidence="4" id="KW-0964">Secreted</keyword>
<keyword evidence="7" id="KW-1133">Transmembrane helix</keyword>
<keyword evidence="7" id="KW-0812">Transmembrane</keyword>
<feature type="region of interest" description="Disordered" evidence="6">
    <location>
        <begin position="1"/>
        <end position="26"/>
    </location>
</feature>
<comment type="caution">
    <text evidence="8">The sequence shown here is derived from an EMBL/GenBank/DDBJ whole genome shotgun (WGS) entry which is preliminary data.</text>
</comment>
<accession>A0A4S4LPW1</accession>
<dbReference type="InterPro" id="IPR001338">
    <property type="entry name" value="Class_I_Hydrophobin"/>
</dbReference>
<evidence type="ECO:0000256" key="3">
    <source>
        <dbReference type="ARBA" id="ARBA00022512"/>
    </source>
</evidence>
<evidence type="ECO:0000313" key="8">
    <source>
        <dbReference type="EMBL" id="THH13561.1"/>
    </source>
</evidence>
<reference evidence="8 9" key="1">
    <citation type="submission" date="2019-02" db="EMBL/GenBank/DDBJ databases">
        <title>Genome sequencing of the rare red list fungi Bondarzewia mesenterica.</title>
        <authorList>
            <person name="Buettner E."/>
            <person name="Kellner H."/>
        </authorList>
    </citation>
    <scope>NUCLEOTIDE SEQUENCE [LARGE SCALE GENOMIC DNA]</scope>
    <source>
        <strain evidence="8 9">DSM 108281</strain>
    </source>
</reference>
<gene>
    <name evidence="8" type="ORF">EW146_g6672</name>
</gene>
<feature type="transmembrane region" description="Helical" evidence="7">
    <location>
        <begin position="156"/>
        <end position="184"/>
    </location>
</feature>
<sequence length="289" mass="30337">MARAARIEGPELSSTDGSGKDQPQSARRAPNIIAELDFSSSSSVSLGCCPAYIGPSATFSAFALSVARARALTAGTQWCVGRASDSLATTHLGVEETVLLFVVSQQFLVTGPRHKLEDAQLAPRKERSPFSANTFFVFFDVDVDSPFICFVSTARVFGMFAGVPLFTLSVLGFALVASATPLAWHHDGKKHEKVEKIEKIEEKDAGQCNSGPVQCCNSLTQTSDPSIANILGGLNIPIQGIDIPVGLTCNPINVIGIGGTNCASQPVCCENNSFSGVVALGCTPINVGL</sequence>
<evidence type="ECO:0000256" key="6">
    <source>
        <dbReference type="SAM" id="MobiDB-lite"/>
    </source>
</evidence>
<keyword evidence="3" id="KW-0134">Cell wall</keyword>
<dbReference type="GO" id="GO:0005199">
    <property type="term" value="F:structural constituent of cell wall"/>
    <property type="evidence" value="ECO:0007669"/>
    <property type="project" value="InterPro"/>
</dbReference>
<dbReference type="GO" id="GO:0009277">
    <property type="term" value="C:fungal-type cell wall"/>
    <property type="evidence" value="ECO:0007669"/>
    <property type="project" value="InterPro"/>
</dbReference>
<dbReference type="OrthoDB" id="4225815at2759"/>
<name>A0A4S4LPW1_9AGAM</name>
<evidence type="ECO:0000256" key="4">
    <source>
        <dbReference type="ARBA" id="ARBA00022525"/>
    </source>
</evidence>
<dbReference type="AlphaFoldDB" id="A0A4S4LPW1"/>
<evidence type="ECO:0000256" key="1">
    <source>
        <dbReference type="ARBA" id="ARBA00004191"/>
    </source>
</evidence>
<evidence type="ECO:0008006" key="10">
    <source>
        <dbReference type="Google" id="ProtNLM"/>
    </source>
</evidence>
<keyword evidence="5" id="KW-1015">Disulfide bond</keyword>
<comment type="similarity">
    <text evidence="2">Belongs to the fungal hydrophobin family.</text>
</comment>
<organism evidence="8 9">
    <name type="scientific">Bondarzewia mesenterica</name>
    <dbReference type="NCBI Taxonomy" id="1095465"/>
    <lineage>
        <taxon>Eukaryota</taxon>
        <taxon>Fungi</taxon>
        <taxon>Dikarya</taxon>
        <taxon>Basidiomycota</taxon>
        <taxon>Agaricomycotina</taxon>
        <taxon>Agaricomycetes</taxon>
        <taxon>Russulales</taxon>
        <taxon>Bondarzewiaceae</taxon>
        <taxon>Bondarzewia</taxon>
    </lineage>
</organism>
<comment type="subcellular location">
    <subcellularLocation>
        <location evidence="1">Secreted</location>
        <location evidence="1">Cell wall</location>
    </subcellularLocation>
</comment>